<reference evidence="2 3" key="1">
    <citation type="submission" date="2020-08" db="EMBL/GenBank/DDBJ databases">
        <title>The completed genome sequence of the pathogenic ascomycete fungus Penicillium digitatum.</title>
        <authorList>
            <person name="Wang M."/>
        </authorList>
    </citation>
    <scope>NUCLEOTIDE SEQUENCE [LARGE SCALE GENOMIC DNA]</scope>
    <source>
        <strain evidence="2 3">PdW03</strain>
    </source>
</reference>
<evidence type="ECO:0000313" key="3">
    <source>
        <dbReference type="Proteomes" id="UP000595662"/>
    </source>
</evidence>
<protein>
    <submittedName>
        <fullName evidence="2">Uncharacterized protein</fullName>
    </submittedName>
</protein>
<evidence type="ECO:0000313" key="2">
    <source>
        <dbReference type="EMBL" id="QQK47855.1"/>
    </source>
</evidence>
<dbReference type="RefSeq" id="XP_065958012.1">
    <property type="nucleotide sequence ID" value="XM_066101072.1"/>
</dbReference>
<dbReference type="GeneID" id="90952745"/>
<keyword evidence="1" id="KW-1133">Transmembrane helix</keyword>
<gene>
    <name evidence="2" type="ORF">Pdw03_5490</name>
</gene>
<sequence>MDSVRSTSRLRGGLERQFDTSGSFLSFFFSFPIPFLNVALNALPFFCRLDPVNLAFLTPFLWSQSGRFLFIHFQLDQDIEQSFISSPLYPGKKSPLQTAIPPRHI</sequence>
<keyword evidence="1" id="KW-0472">Membrane</keyword>
<keyword evidence="1" id="KW-0812">Transmembrane</keyword>
<feature type="transmembrane region" description="Helical" evidence="1">
    <location>
        <begin position="21"/>
        <end position="46"/>
    </location>
</feature>
<dbReference type="Proteomes" id="UP000595662">
    <property type="component" value="Chromosome 6"/>
</dbReference>
<evidence type="ECO:0000256" key="1">
    <source>
        <dbReference type="SAM" id="Phobius"/>
    </source>
</evidence>
<name>A0A7T7BPZ0_PENDI</name>
<accession>A0A7T7BPZ0</accession>
<dbReference type="EMBL" id="CP060779">
    <property type="protein sequence ID" value="QQK47855.1"/>
    <property type="molecule type" value="Genomic_DNA"/>
</dbReference>
<organism evidence="2 3">
    <name type="scientific">Penicillium digitatum</name>
    <name type="common">Green mold</name>
    <dbReference type="NCBI Taxonomy" id="36651"/>
    <lineage>
        <taxon>Eukaryota</taxon>
        <taxon>Fungi</taxon>
        <taxon>Dikarya</taxon>
        <taxon>Ascomycota</taxon>
        <taxon>Pezizomycotina</taxon>
        <taxon>Eurotiomycetes</taxon>
        <taxon>Eurotiomycetidae</taxon>
        <taxon>Eurotiales</taxon>
        <taxon>Aspergillaceae</taxon>
        <taxon>Penicillium</taxon>
    </lineage>
</organism>
<dbReference type="AlphaFoldDB" id="A0A7T7BPZ0"/>
<proteinExistence type="predicted"/>